<dbReference type="RefSeq" id="WP_276827154.1">
    <property type="nucleotide sequence ID" value="NZ_CAUDDV010000002.1"/>
</dbReference>
<reference evidence="2" key="1">
    <citation type="journal article" date="2021" name="PeerJ">
        <title>Extensive microbial diversity within the chicken gut microbiome revealed by metagenomics and culture.</title>
        <authorList>
            <person name="Gilroy R."/>
            <person name="Ravi A."/>
            <person name="Getino M."/>
            <person name="Pursley I."/>
            <person name="Horton D.L."/>
            <person name="Alikhan N.F."/>
            <person name="Baker D."/>
            <person name="Gharbi K."/>
            <person name="Hall N."/>
            <person name="Watson M."/>
            <person name="Adriaenssens E.M."/>
            <person name="Foster-Nyarko E."/>
            <person name="Jarju S."/>
            <person name="Secka A."/>
            <person name="Antonio M."/>
            <person name="Oren A."/>
            <person name="Chaudhuri R.R."/>
            <person name="La Ragione R."/>
            <person name="Hildebrand F."/>
            <person name="Pallen M.J."/>
        </authorList>
    </citation>
    <scope>NUCLEOTIDE SEQUENCE</scope>
    <source>
        <strain evidence="2">CHK55-1828</strain>
    </source>
</reference>
<keyword evidence="1" id="KW-0812">Transmembrane</keyword>
<evidence type="ECO:0000256" key="1">
    <source>
        <dbReference type="SAM" id="Phobius"/>
    </source>
</evidence>
<feature type="transmembrane region" description="Helical" evidence="1">
    <location>
        <begin position="178"/>
        <end position="199"/>
    </location>
</feature>
<reference evidence="2" key="2">
    <citation type="submission" date="2021-09" db="EMBL/GenBank/DDBJ databases">
        <authorList>
            <person name="Gilroy R."/>
        </authorList>
    </citation>
    <scope>NUCLEOTIDE SEQUENCE</scope>
    <source>
        <strain evidence="2">CHK55-1828</strain>
    </source>
</reference>
<sequence>MRNQRFQSKVTAGRFTLPAAILITIICWIVAAPLYSHTEVPMTAPQWLCNLTTETFPHWLVLLISFVLHGAIAFFLINLNNAFALIRVRASIQSAIYFLLTGACPFAHGTLSGLLCTVCYLIAIQLLFASYREERTSSQLFHSFALAGIAGIIAPPYMLLAPLLWIGASSFYALNARSLAASVVGFAFPWWLLLGYATLTGNLTDFFQRISEIQVFQPIGIGFEAIPGVSLLFLFLLFTVSAVHCIVAGYEDKIRTRTYLYFLSFFGLCLYIYVFLQPFLFVSFCPILLCITSILAGHLFALTNNRLSNAFFIFSLTGTLALFIFNLIWTLL</sequence>
<name>A0A921LBU0_9BACT</name>
<dbReference type="AlphaFoldDB" id="A0A921LBU0"/>
<feature type="transmembrane region" description="Helical" evidence="1">
    <location>
        <begin position="140"/>
        <end position="166"/>
    </location>
</feature>
<evidence type="ECO:0000313" key="2">
    <source>
        <dbReference type="EMBL" id="HJF91794.1"/>
    </source>
</evidence>
<organism evidence="2 3">
    <name type="scientific">Mediterranea massiliensis</name>
    <dbReference type="NCBI Taxonomy" id="1841865"/>
    <lineage>
        <taxon>Bacteria</taxon>
        <taxon>Pseudomonadati</taxon>
        <taxon>Bacteroidota</taxon>
        <taxon>Bacteroidia</taxon>
        <taxon>Bacteroidales</taxon>
        <taxon>Bacteroidaceae</taxon>
        <taxon>Mediterranea</taxon>
    </lineage>
</organism>
<proteinExistence type="predicted"/>
<feature type="transmembrane region" description="Helical" evidence="1">
    <location>
        <begin position="219"/>
        <end position="247"/>
    </location>
</feature>
<feature type="transmembrane region" description="Helical" evidence="1">
    <location>
        <begin position="309"/>
        <end position="329"/>
    </location>
</feature>
<feature type="transmembrane region" description="Helical" evidence="1">
    <location>
        <begin position="56"/>
        <end position="77"/>
    </location>
</feature>
<protein>
    <recommendedName>
        <fullName evidence="4">Transmembrane protein</fullName>
    </recommendedName>
</protein>
<accession>A0A921LBU0</accession>
<feature type="transmembrane region" description="Helical" evidence="1">
    <location>
        <begin position="12"/>
        <end position="36"/>
    </location>
</feature>
<comment type="caution">
    <text evidence="2">The sequence shown here is derived from an EMBL/GenBank/DDBJ whole genome shotgun (WGS) entry which is preliminary data.</text>
</comment>
<evidence type="ECO:0008006" key="4">
    <source>
        <dbReference type="Google" id="ProtNLM"/>
    </source>
</evidence>
<dbReference type="Proteomes" id="UP000717835">
    <property type="component" value="Unassembled WGS sequence"/>
</dbReference>
<keyword evidence="1" id="KW-0472">Membrane</keyword>
<feature type="transmembrane region" description="Helical" evidence="1">
    <location>
        <begin position="97"/>
        <end position="128"/>
    </location>
</feature>
<dbReference type="EMBL" id="DYVX01000044">
    <property type="protein sequence ID" value="HJF91794.1"/>
    <property type="molecule type" value="Genomic_DNA"/>
</dbReference>
<feature type="transmembrane region" description="Helical" evidence="1">
    <location>
        <begin position="281"/>
        <end position="302"/>
    </location>
</feature>
<evidence type="ECO:0000313" key="3">
    <source>
        <dbReference type="Proteomes" id="UP000717835"/>
    </source>
</evidence>
<gene>
    <name evidence="2" type="ORF">K8W02_05335</name>
</gene>
<feature type="transmembrane region" description="Helical" evidence="1">
    <location>
        <begin position="259"/>
        <end position="275"/>
    </location>
</feature>
<keyword evidence="1" id="KW-1133">Transmembrane helix</keyword>